<dbReference type="CDD" id="cd00126">
    <property type="entry name" value="PAH"/>
    <property type="match status" value="1"/>
</dbReference>
<comment type="similarity">
    <text evidence="2 4">Belongs to the NPY family.</text>
</comment>
<protein>
    <submittedName>
        <fullName evidence="6">Neuropeptide F</fullName>
    </submittedName>
</protein>
<organism evidence="6 7">
    <name type="scientific">Taenia crassiceps</name>
    <dbReference type="NCBI Taxonomy" id="6207"/>
    <lineage>
        <taxon>Eukaryota</taxon>
        <taxon>Metazoa</taxon>
        <taxon>Spiralia</taxon>
        <taxon>Lophotrochozoa</taxon>
        <taxon>Platyhelminthes</taxon>
        <taxon>Cestoda</taxon>
        <taxon>Eucestoda</taxon>
        <taxon>Cyclophyllidea</taxon>
        <taxon>Taeniidae</taxon>
        <taxon>Taenia</taxon>
    </lineage>
</organism>
<dbReference type="Proteomes" id="UP001651158">
    <property type="component" value="Unassembled WGS sequence"/>
</dbReference>
<dbReference type="PROSITE" id="PS00265">
    <property type="entry name" value="PANCREATIC_HORMONE_1"/>
    <property type="match status" value="1"/>
</dbReference>
<keyword evidence="5" id="KW-0812">Transmembrane</keyword>
<keyword evidence="5" id="KW-0472">Membrane</keyword>
<evidence type="ECO:0000256" key="2">
    <source>
        <dbReference type="ARBA" id="ARBA00010022"/>
    </source>
</evidence>
<keyword evidence="5" id="KW-1133">Transmembrane helix</keyword>
<evidence type="ECO:0000256" key="5">
    <source>
        <dbReference type="SAM" id="Phobius"/>
    </source>
</evidence>
<accession>A0ABR4QLR0</accession>
<dbReference type="InterPro" id="IPR001955">
    <property type="entry name" value="Pancreatic_hormone-like"/>
</dbReference>
<sequence>MEPQFHQLDNSAHLTFHDFCSGIICQIVKKLNSFCDPKNFEGNDFAKFIPVKVKSRWHHCLFSADFEPKVRGGQFGCRATTDNNYKKMFAFVKSTPIYLVVLLALMVPLNTAGVHVDERRLARAANALRRQLEQQQQNQLQYRSPLSHSWLDVPLDVLDDGLTSSDYVKRTDPLSIVNPPESVLNNPAALRDYLRQVNEYFAIIGRPRFG</sequence>
<name>A0ABR4QLR0_9CEST</name>
<evidence type="ECO:0000313" key="6">
    <source>
        <dbReference type="EMBL" id="KAL5110409.1"/>
    </source>
</evidence>
<feature type="transmembrane region" description="Helical" evidence="5">
    <location>
        <begin position="97"/>
        <end position="116"/>
    </location>
</feature>
<dbReference type="SMART" id="SM00309">
    <property type="entry name" value="PAH"/>
    <property type="match status" value="1"/>
</dbReference>
<dbReference type="Pfam" id="PF00159">
    <property type="entry name" value="Hormone_3"/>
    <property type="match status" value="1"/>
</dbReference>
<dbReference type="GO" id="GO:0007218">
    <property type="term" value="P:neuropeptide signaling pathway"/>
    <property type="evidence" value="ECO:0007669"/>
    <property type="project" value="UniProtKB-KW"/>
</dbReference>
<dbReference type="EMBL" id="JAKROA010000002">
    <property type="protein sequence ID" value="KAL5110409.1"/>
    <property type="molecule type" value="Genomic_DNA"/>
</dbReference>
<gene>
    <name evidence="6" type="ORF">TcWFU_005537</name>
</gene>
<dbReference type="PROSITE" id="PS50276">
    <property type="entry name" value="PANCREATIC_HORMONE_2"/>
    <property type="match status" value="1"/>
</dbReference>
<dbReference type="InterPro" id="IPR020392">
    <property type="entry name" value="Pancreatic_hormone-like_CS"/>
</dbReference>
<comment type="subcellular location">
    <subcellularLocation>
        <location evidence="1">Secreted</location>
    </subcellularLocation>
</comment>
<reference evidence="6 7" key="1">
    <citation type="journal article" date="2022" name="Front. Cell. Infect. Microbiol.">
        <title>The Genomes of Two Strains of Taenia crassiceps the Animal Model for the Study of Human Cysticercosis.</title>
        <authorList>
            <person name="Bobes R.J."/>
            <person name="Estrada K."/>
            <person name="Rios-Valencia D.G."/>
            <person name="Calderon-Gallegos A."/>
            <person name="de la Torre P."/>
            <person name="Carrero J.C."/>
            <person name="Sanchez-Flores A."/>
            <person name="Laclette J.P."/>
        </authorList>
    </citation>
    <scope>NUCLEOTIDE SEQUENCE [LARGE SCALE GENOMIC DNA]</scope>
    <source>
        <strain evidence="6">WFUcys</strain>
    </source>
</reference>
<keyword evidence="7" id="KW-1185">Reference proteome</keyword>
<keyword evidence="6" id="KW-0527">Neuropeptide</keyword>
<comment type="caution">
    <text evidence="6">The sequence shown here is derived from an EMBL/GenBank/DDBJ whole genome shotgun (WGS) entry which is preliminary data.</text>
</comment>
<evidence type="ECO:0000313" key="7">
    <source>
        <dbReference type="Proteomes" id="UP001651158"/>
    </source>
</evidence>
<evidence type="ECO:0000256" key="1">
    <source>
        <dbReference type="ARBA" id="ARBA00004613"/>
    </source>
</evidence>
<evidence type="ECO:0000256" key="4">
    <source>
        <dbReference type="RuleBase" id="RU000656"/>
    </source>
</evidence>
<proteinExistence type="inferred from homology"/>
<evidence type="ECO:0000256" key="3">
    <source>
        <dbReference type="ARBA" id="ARBA00022525"/>
    </source>
</evidence>
<keyword evidence="3" id="KW-0964">Secreted</keyword>